<evidence type="ECO:0008006" key="3">
    <source>
        <dbReference type="Google" id="ProtNLM"/>
    </source>
</evidence>
<sequence>MNAELDRLLAAQGGVVTSAQALRCLTRRGLEFEVKCNGLQRIWRGVYGRGEVTTALKLRGLDLAAGTKVAACLYTAATAYGFGTEQVADLHVLNPIGQRLRSNEGLVVHRRDGAPLRNVAGRLATAPAWTAIEVARTLRRPRALATLDAALRTGTCNRGDLARAIELQAGRRGIVQVRELLCRASPLAESPMESEARLVMLDGGLPPPVLQYEIVDLNGRVWRLDFAWPEYRVAAEYDGVDWH</sequence>
<evidence type="ECO:0000313" key="1">
    <source>
        <dbReference type="EMBL" id="OBK31337.1"/>
    </source>
</evidence>
<dbReference type="RefSeq" id="WP_065142334.1">
    <property type="nucleotide sequence ID" value="NZ_LZLS01000008.1"/>
</dbReference>
<reference evidence="1 2" key="1">
    <citation type="submission" date="2016-06" db="EMBL/GenBank/DDBJ databases">
        <authorList>
            <person name="Kjaerup R.B."/>
            <person name="Dalgaard T.S."/>
            <person name="Juul-Madsen H.R."/>
        </authorList>
    </citation>
    <scope>NUCLEOTIDE SEQUENCE [LARGE SCALE GENOMIC DNA]</scope>
    <source>
        <strain evidence="1 2">1165133.8</strain>
    </source>
</reference>
<protein>
    <recommendedName>
        <fullName evidence="3">AbiEi antitoxin C-terminal domain-containing protein</fullName>
    </recommendedName>
</protein>
<dbReference type="AlphaFoldDB" id="A0A1A3PFH1"/>
<dbReference type="EMBL" id="LZLS01000008">
    <property type="protein sequence ID" value="OBK31337.1"/>
    <property type="molecule type" value="Genomic_DNA"/>
</dbReference>
<name>A0A1A3PFH1_MYCAS</name>
<accession>A0A1A3PFH1</accession>
<feature type="non-terminal residue" evidence="1">
    <location>
        <position position="243"/>
    </location>
</feature>
<dbReference type="Proteomes" id="UP000093928">
    <property type="component" value="Unassembled WGS sequence"/>
</dbReference>
<organism evidence="1 2">
    <name type="scientific">Mycobacterium asiaticum</name>
    <dbReference type="NCBI Taxonomy" id="1790"/>
    <lineage>
        <taxon>Bacteria</taxon>
        <taxon>Bacillati</taxon>
        <taxon>Actinomycetota</taxon>
        <taxon>Actinomycetes</taxon>
        <taxon>Mycobacteriales</taxon>
        <taxon>Mycobacteriaceae</taxon>
        <taxon>Mycobacterium</taxon>
    </lineage>
</organism>
<evidence type="ECO:0000313" key="2">
    <source>
        <dbReference type="Proteomes" id="UP000093928"/>
    </source>
</evidence>
<gene>
    <name evidence="1" type="ORF">A5634_14395</name>
</gene>
<dbReference type="OrthoDB" id="5143202at2"/>
<comment type="caution">
    <text evidence="1">The sequence shown here is derived from an EMBL/GenBank/DDBJ whole genome shotgun (WGS) entry which is preliminary data.</text>
</comment>
<proteinExistence type="predicted"/>